<dbReference type="RefSeq" id="WP_153727542.1">
    <property type="nucleotide sequence ID" value="NZ_WJNH01000002.1"/>
</dbReference>
<keyword evidence="2" id="KW-1185">Reference proteome</keyword>
<dbReference type="EMBL" id="WJNH01000002">
    <property type="protein sequence ID" value="MRG85618.1"/>
    <property type="molecule type" value="Genomic_DNA"/>
</dbReference>
<dbReference type="Pfam" id="PF13624">
    <property type="entry name" value="SurA_N_3"/>
    <property type="match status" value="1"/>
</dbReference>
<organism evidence="1 2">
    <name type="scientific">Salinibacillus xinjiangensis</name>
    <dbReference type="NCBI Taxonomy" id="1229268"/>
    <lineage>
        <taxon>Bacteria</taxon>
        <taxon>Bacillati</taxon>
        <taxon>Bacillota</taxon>
        <taxon>Bacilli</taxon>
        <taxon>Bacillales</taxon>
        <taxon>Bacillaceae</taxon>
        <taxon>Salinibacillus</taxon>
    </lineage>
</organism>
<protein>
    <submittedName>
        <fullName evidence="1">Uncharacterized protein</fullName>
    </submittedName>
</protein>
<dbReference type="AlphaFoldDB" id="A0A6G1X459"/>
<gene>
    <name evidence="1" type="ORF">GH754_04635</name>
</gene>
<reference evidence="1 2" key="1">
    <citation type="submission" date="2019-11" db="EMBL/GenBank/DDBJ databases">
        <authorList>
            <person name="Li J."/>
        </authorList>
    </citation>
    <scope>NUCLEOTIDE SEQUENCE [LARGE SCALE GENOMIC DNA]</scope>
    <source>
        <strain evidence="1 2">J4</strain>
    </source>
</reference>
<evidence type="ECO:0000313" key="2">
    <source>
        <dbReference type="Proteomes" id="UP000480185"/>
    </source>
</evidence>
<sequence length="190" mass="22468">MQKTKLLVLIVIVIIFFIGFQWSTKGYVFVPPDLIEKEEIDRAIAITTHQMEQLDEAEVNQDVKENIIDSLIQQKALVAEAKDRGIEVSEEMVNKKINSTIERMKEFSSDELGLTSFLKEKGLTIEEYFQNYIRGQMEERVLIDKLYQEMEKKLEAPRNYRELDQEVQSIVNEFREMHQEEITELKEQYL</sequence>
<name>A0A6G1X459_9BACI</name>
<dbReference type="OrthoDB" id="2438315at2"/>
<dbReference type="InterPro" id="IPR027304">
    <property type="entry name" value="Trigger_fact/SurA_dom_sf"/>
</dbReference>
<proteinExistence type="predicted"/>
<dbReference type="Gene3D" id="1.10.4030.10">
    <property type="entry name" value="Porin chaperone SurA, peptide-binding domain"/>
    <property type="match status" value="1"/>
</dbReference>
<comment type="caution">
    <text evidence="1">The sequence shown here is derived from an EMBL/GenBank/DDBJ whole genome shotgun (WGS) entry which is preliminary data.</text>
</comment>
<dbReference type="SUPFAM" id="SSF109998">
    <property type="entry name" value="Triger factor/SurA peptide-binding domain-like"/>
    <property type="match status" value="1"/>
</dbReference>
<dbReference type="Proteomes" id="UP000480185">
    <property type="component" value="Unassembled WGS sequence"/>
</dbReference>
<accession>A0A6G1X459</accession>
<evidence type="ECO:0000313" key="1">
    <source>
        <dbReference type="EMBL" id="MRG85618.1"/>
    </source>
</evidence>